<keyword evidence="2" id="KW-1185">Reference proteome</keyword>
<evidence type="ECO:0000313" key="1">
    <source>
        <dbReference type="EMBL" id="EGX50884.1"/>
    </source>
</evidence>
<comment type="caution">
    <text evidence="1">The sequence shown here is derived from an EMBL/GenBank/DDBJ whole genome shotgun (WGS) entry which is preliminary data.</text>
</comment>
<dbReference type="GeneID" id="22891571"/>
<dbReference type="OrthoDB" id="10443323at2759"/>
<protein>
    <submittedName>
        <fullName evidence="1">Uncharacterized protein</fullName>
    </submittedName>
</protein>
<sequence>MPHSSQLVSTNRHYSHLQPSSHGFALKSYTGQPQSLPNILPPTPPNHIQTWLARKPDRPIPQFEVHTLDDNCRKNFIPTNRDMHLDRPRLQRYKLHRQKSHGQNQRAAVAENCPLPLPHEDYGPEPPSMLSNFRFNIFTRFYDDFMYIELVPRSSKGIPLEYIKEASFMFGLVKPFNWTEEHACYLGISLSFVS</sequence>
<gene>
    <name evidence="1" type="ORF">AOL_s00054g970</name>
</gene>
<name>G1X7Q3_ARTOA</name>
<organism evidence="1 2">
    <name type="scientific">Arthrobotrys oligospora (strain ATCC 24927 / CBS 115.81 / DSM 1491)</name>
    <name type="common">Nematode-trapping fungus</name>
    <name type="synonym">Didymozoophaga oligospora</name>
    <dbReference type="NCBI Taxonomy" id="756982"/>
    <lineage>
        <taxon>Eukaryota</taxon>
        <taxon>Fungi</taxon>
        <taxon>Dikarya</taxon>
        <taxon>Ascomycota</taxon>
        <taxon>Pezizomycotina</taxon>
        <taxon>Orbiliomycetes</taxon>
        <taxon>Orbiliales</taxon>
        <taxon>Orbiliaceae</taxon>
        <taxon>Orbilia</taxon>
        <taxon>Orbilia oligospora</taxon>
    </lineage>
</organism>
<dbReference type="RefSeq" id="XP_011120588.1">
    <property type="nucleotide sequence ID" value="XM_011122286.1"/>
</dbReference>
<reference evidence="1 2" key="1">
    <citation type="journal article" date="2011" name="PLoS Pathog.">
        <title>Genomic and proteomic analyses of the fungus Arthrobotrys oligospora provide insights into nematode-trap formation.</title>
        <authorList>
            <person name="Yang J."/>
            <person name="Wang L."/>
            <person name="Ji X."/>
            <person name="Feng Y."/>
            <person name="Li X."/>
            <person name="Zou C."/>
            <person name="Xu J."/>
            <person name="Ren Y."/>
            <person name="Mi Q."/>
            <person name="Wu J."/>
            <person name="Liu S."/>
            <person name="Liu Y."/>
            <person name="Huang X."/>
            <person name="Wang H."/>
            <person name="Niu X."/>
            <person name="Li J."/>
            <person name="Liang L."/>
            <person name="Luo Y."/>
            <person name="Ji K."/>
            <person name="Zhou W."/>
            <person name="Yu Z."/>
            <person name="Li G."/>
            <person name="Liu Y."/>
            <person name="Li L."/>
            <person name="Qiao M."/>
            <person name="Feng L."/>
            <person name="Zhang K.-Q."/>
        </authorList>
    </citation>
    <scope>NUCLEOTIDE SEQUENCE [LARGE SCALE GENOMIC DNA]</scope>
    <source>
        <strain evidence="2">ATCC 24927 / CBS 115.81 / DSM 1491</strain>
    </source>
</reference>
<dbReference type="AlphaFoldDB" id="G1X7Q3"/>
<evidence type="ECO:0000313" key="2">
    <source>
        <dbReference type="Proteomes" id="UP000008784"/>
    </source>
</evidence>
<accession>G1X7Q3</accession>
<dbReference type="InParanoid" id="G1X7Q3"/>
<dbReference type="Proteomes" id="UP000008784">
    <property type="component" value="Unassembled WGS sequence"/>
</dbReference>
<proteinExistence type="predicted"/>
<dbReference type="HOGENOM" id="CLU_1402129_0_0_1"/>
<dbReference type="EMBL" id="ADOT01000093">
    <property type="protein sequence ID" value="EGX50884.1"/>
    <property type="molecule type" value="Genomic_DNA"/>
</dbReference>